<feature type="transmembrane region" description="Helical" evidence="1">
    <location>
        <begin position="6"/>
        <end position="23"/>
    </location>
</feature>
<gene>
    <name evidence="2" type="ORF">JOD45_001289</name>
</gene>
<keyword evidence="1" id="KW-0472">Membrane</keyword>
<organism evidence="2 3">
    <name type="scientific">Scopulibacillus daqui</name>
    <dbReference type="NCBI Taxonomy" id="1469162"/>
    <lineage>
        <taxon>Bacteria</taxon>
        <taxon>Bacillati</taxon>
        <taxon>Bacillota</taxon>
        <taxon>Bacilli</taxon>
        <taxon>Bacillales</taxon>
        <taxon>Sporolactobacillaceae</taxon>
        <taxon>Scopulibacillus</taxon>
    </lineage>
</organism>
<dbReference type="PANTHER" id="PTHR10151">
    <property type="entry name" value="ECTONUCLEOTIDE PYROPHOSPHATASE/PHOSPHODIESTERASE"/>
    <property type="match status" value="1"/>
</dbReference>
<sequence length="526" mass="59420">MYKIMLTIVIAALIIFFILYTYLTRHKQRASKFQTRTIQPSQKPVIVLIIDSLMDKPLQKIVKEGQAPALKFFLENGKYYPDMVSAYPTMSVTVDSTLLTGTYPDRHHIPGLLWYDGGENRVVGYGSGIKEILVLGLKNVLHDSICYLNDRHLNQSVKTLHETLSEQGKQTASINGLIYRANIQHALNVPKIAALFKLLPDKLKAKGPDLFSFGRLAKIDLTHQLDHFFQKFGLNDKFTAKELKYLIQQDKQPSLTIAYFPDHDKTVHKNGPMDLKGIRKADKQLQKILNAYDTWNDALKHAVWVVMGDSGQSAVSRNKNHSRIQLNALLRDYQISKSVKPPNINDEIVIVVNERMAYIYSLDETITLIEIASKLKKDERIDLISWKEGGTVHVVKGGTNQSLKFRRNGRYIDQYNQSWSLDGDFTVLDLLIDNNNISYGDYPDALARLHAALHSHKGRFLVVDAKPGYELAGEDSPSHAGGAAHGSLHRKDSAAPMIVVGTDKAPEHLRHVDLKDYLLQLIKDDH</sequence>
<dbReference type="EMBL" id="JAFBER010000006">
    <property type="protein sequence ID" value="MBM7645078.1"/>
    <property type="molecule type" value="Genomic_DNA"/>
</dbReference>
<dbReference type="InterPro" id="IPR002591">
    <property type="entry name" value="Phosphodiest/P_Trfase"/>
</dbReference>
<evidence type="ECO:0000313" key="3">
    <source>
        <dbReference type="Proteomes" id="UP000808914"/>
    </source>
</evidence>
<name>A0ABS2PYE9_9BACL</name>
<accession>A0ABS2PYE9</accession>
<evidence type="ECO:0000256" key="1">
    <source>
        <dbReference type="SAM" id="Phobius"/>
    </source>
</evidence>
<keyword evidence="1" id="KW-0812">Transmembrane</keyword>
<keyword evidence="3" id="KW-1185">Reference proteome</keyword>
<keyword evidence="1" id="KW-1133">Transmembrane helix</keyword>
<comment type="caution">
    <text evidence="2">The sequence shown here is derived from an EMBL/GenBank/DDBJ whole genome shotgun (WGS) entry which is preliminary data.</text>
</comment>
<dbReference type="Gene3D" id="3.40.720.10">
    <property type="entry name" value="Alkaline Phosphatase, subunit A"/>
    <property type="match status" value="1"/>
</dbReference>
<reference evidence="2 3" key="1">
    <citation type="submission" date="2021-01" db="EMBL/GenBank/DDBJ databases">
        <title>Genomic Encyclopedia of Type Strains, Phase IV (KMG-IV): sequencing the most valuable type-strain genomes for metagenomic binning, comparative biology and taxonomic classification.</title>
        <authorList>
            <person name="Goeker M."/>
        </authorList>
    </citation>
    <scope>NUCLEOTIDE SEQUENCE [LARGE SCALE GENOMIC DNA]</scope>
    <source>
        <strain evidence="2 3">DSM 28236</strain>
    </source>
</reference>
<proteinExistence type="predicted"/>
<protein>
    <submittedName>
        <fullName evidence="2">AlkP superfamily pyrophosphatase or phosphodiesterase</fullName>
    </submittedName>
</protein>
<dbReference type="PANTHER" id="PTHR10151:SF120">
    <property type="entry name" value="BIS(5'-ADENOSYL)-TRIPHOSPHATASE"/>
    <property type="match status" value="1"/>
</dbReference>
<dbReference type="Pfam" id="PF01663">
    <property type="entry name" value="Phosphodiest"/>
    <property type="match status" value="1"/>
</dbReference>
<dbReference type="InterPro" id="IPR017850">
    <property type="entry name" value="Alkaline_phosphatase_core_sf"/>
</dbReference>
<dbReference type="Proteomes" id="UP000808914">
    <property type="component" value="Unassembled WGS sequence"/>
</dbReference>
<dbReference type="RefSeq" id="WP_381002348.1">
    <property type="nucleotide sequence ID" value="NZ_JBHTNT010000039.1"/>
</dbReference>
<evidence type="ECO:0000313" key="2">
    <source>
        <dbReference type="EMBL" id="MBM7645078.1"/>
    </source>
</evidence>
<dbReference type="SUPFAM" id="SSF53649">
    <property type="entry name" value="Alkaline phosphatase-like"/>
    <property type="match status" value="1"/>
</dbReference>